<dbReference type="Gene3D" id="1.10.260.40">
    <property type="entry name" value="lambda repressor-like DNA-binding domains"/>
    <property type="match status" value="1"/>
</dbReference>
<accession>A0A0R2BKK8</accession>
<evidence type="ECO:0000313" key="4">
    <source>
        <dbReference type="EMBL" id="KRM76019.1"/>
    </source>
</evidence>
<keyword evidence="2" id="KW-0812">Transmembrane</keyword>
<evidence type="ECO:0000313" key="5">
    <source>
        <dbReference type="Proteomes" id="UP000051845"/>
    </source>
</evidence>
<feature type="transmembrane region" description="Helical" evidence="2">
    <location>
        <begin position="141"/>
        <end position="163"/>
    </location>
</feature>
<feature type="domain" description="HTH cro/C1-type" evidence="3">
    <location>
        <begin position="7"/>
        <end position="61"/>
    </location>
</feature>
<dbReference type="PROSITE" id="PS50943">
    <property type="entry name" value="HTH_CROC1"/>
    <property type="match status" value="1"/>
</dbReference>
<keyword evidence="1" id="KW-0238">DNA-binding</keyword>
<name>A0A0R2BKK8_SECCO</name>
<reference evidence="4 5" key="1">
    <citation type="journal article" date="2015" name="Genome Announc.">
        <title>Expanding the biotechnology potential of lactobacilli through comparative genomics of 213 strains and associated genera.</title>
        <authorList>
            <person name="Sun Z."/>
            <person name="Harris H.M."/>
            <person name="McCann A."/>
            <person name="Guo C."/>
            <person name="Argimon S."/>
            <person name="Zhang W."/>
            <person name="Yang X."/>
            <person name="Jeffery I.B."/>
            <person name="Cooney J.C."/>
            <person name="Kagawa T.F."/>
            <person name="Liu W."/>
            <person name="Song Y."/>
            <person name="Salvetti E."/>
            <person name="Wrobel A."/>
            <person name="Rasinkangas P."/>
            <person name="Parkhill J."/>
            <person name="Rea M.C."/>
            <person name="O'Sullivan O."/>
            <person name="Ritari J."/>
            <person name="Douillard F.P."/>
            <person name="Paul Ross R."/>
            <person name="Yang R."/>
            <person name="Briner A.E."/>
            <person name="Felis G.E."/>
            <person name="de Vos W.M."/>
            <person name="Barrangou R."/>
            <person name="Klaenhammer T.R."/>
            <person name="Caufield P.W."/>
            <person name="Cui Y."/>
            <person name="Zhang H."/>
            <person name="O'Toole P.W."/>
        </authorList>
    </citation>
    <scope>NUCLEOTIDE SEQUENCE [LARGE SCALE GENOMIC DNA]</scope>
    <source>
        <strain evidence="4 5">DSM 20515</strain>
    </source>
</reference>
<sequence>MKLSEKLKYCRTKANLTQGEVSDLIHVSRKTISGWESDRSFPDINGLVALSDLYHVSVDDLVRDDRLLEHYAIESKHNKREQKVMKYAYYVNILMWLVSYLNFFHPHGFHTPLIAFLVVINEVVFLTYFNDWQRFAGRRGWILLALIVFVAVFALHVYINLLIPTIITWHHLQNYSFLNGLFLGRYILILLISVSIEIMVFFRPSGK</sequence>
<dbReference type="AlphaFoldDB" id="A0A0R2BKK8"/>
<dbReference type="PATRIC" id="fig|1423733.4.peg.1940"/>
<evidence type="ECO:0000259" key="3">
    <source>
        <dbReference type="PROSITE" id="PS50943"/>
    </source>
</evidence>
<organism evidence="4 5">
    <name type="scientific">Secundilactobacillus collinoides DSM 20515 = JCM 1123</name>
    <dbReference type="NCBI Taxonomy" id="1423733"/>
    <lineage>
        <taxon>Bacteria</taxon>
        <taxon>Bacillati</taxon>
        <taxon>Bacillota</taxon>
        <taxon>Bacilli</taxon>
        <taxon>Lactobacillales</taxon>
        <taxon>Lactobacillaceae</taxon>
        <taxon>Secundilactobacillus</taxon>
    </lineage>
</organism>
<dbReference type="Proteomes" id="UP000051845">
    <property type="component" value="Unassembled WGS sequence"/>
</dbReference>
<evidence type="ECO:0000256" key="1">
    <source>
        <dbReference type="ARBA" id="ARBA00023125"/>
    </source>
</evidence>
<keyword evidence="2" id="KW-1133">Transmembrane helix</keyword>
<gene>
    <name evidence="4" type="ORF">FC82_GL001842</name>
</gene>
<dbReference type="PANTHER" id="PTHR46558:SF13">
    <property type="entry name" value="HTH-TYPE TRANSCRIPTIONAL REGULATOR IMMR"/>
    <property type="match status" value="1"/>
</dbReference>
<dbReference type="InterPro" id="IPR001387">
    <property type="entry name" value="Cro/C1-type_HTH"/>
</dbReference>
<keyword evidence="2" id="KW-0472">Membrane</keyword>
<dbReference type="RefSeq" id="WP_056996582.1">
    <property type="nucleotide sequence ID" value="NZ_AYYR01000039.1"/>
</dbReference>
<dbReference type="GO" id="GO:0003677">
    <property type="term" value="F:DNA binding"/>
    <property type="evidence" value="ECO:0007669"/>
    <property type="project" value="UniProtKB-KW"/>
</dbReference>
<feature type="transmembrane region" description="Helical" evidence="2">
    <location>
        <begin position="87"/>
        <end position="103"/>
    </location>
</feature>
<dbReference type="CDD" id="cd00093">
    <property type="entry name" value="HTH_XRE"/>
    <property type="match status" value="1"/>
</dbReference>
<dbReference type="SUPFAM" id="SSF47413">
    <property type="entry name" value="lambda repressor-like DNA-binding domains"/>
    <property type="match status" value="1"/>
</dbReference>
<dbReference type="Pfam" id="PF01381">
    <property type="entry name" value="HTH_3"/>
    <property type="match status" value="1"/>
</dbReference>
<evidence type="ECO:0000256" key="2">
    <source>
        <dbReference type="SAM" id="Phobius"/>
    </source>
</evidence>
<dbReference type="InterPro" id="IPR010982">
    <property type="entry name" value="Lambda_DNA-bd_dom_sf"/>
</dbReference>
<proteinExistence type="predicted"/>
<dbReference type="PANTHER" id="PTHR46558">
    <property type="entry name" value="TRACRIPTIONAL REGULATORY PROTEIN-RELATED-RELATED"/>
    <property type="match status" value="1"/>
</dbReference>
<feature type="transmembrane region" description="Helical" evidence="2">
    <location>
        <begin position="109"/>
        <end position="129"/>
    </location>
</feature>
<dbReference type="SMART" id="SM00530">
    <property type="entry name" value="HTH_XRE"/>
    <property type="match status" value="1"/>
</dbReference>
<dbReference type="EMBL" id="AYYR01000039">
    <property type="protein sequence ID" value="KRM76019.1"/>
    <property type="molecule type" value="Genomic_DNA"/>
</dbReference>
<feature type="transmembrane region" description="Helical" evidence="2">
    <location>
        <begin position="183"/>
        <end position="202"/>
    </location>
</feature>
<protein>
    <submittedName>
        <fullName evidence="4">Transcription regulator</fullName>
    </submittedName>
</protein>
<comment type="caution">
    <text evidence="4">The sequence shown here is derived from an EMBL/GenBank/DDBJ whole genome shotgun (WGS) entry which is preliminary data.</text>
</comment>